<dbReference type="Proteomes" id="UP000245207">
    <property type="component" value="Unassembled WGS sequence"/>
</dbReference>
<name>A0A2U1MPH2_ARTAN</name>
<dbReference type="EMBL" id="PKPP01004705">
    <property type="protein sequence ID" value="PWA63138.1"/>
    <property type="molecule type" value="Genomic_DNA"/>
</dbReference>
<organism evidence="1 2">
    <name type="scientific">Artemisia annua</name>
    <name type="common">Sweet wormwood</name>
    <dbReference type="NCBI Taxonomy" id="35608"/>
    <lineage>
        <taxon>Eukaryota</taxon>
        <taxon>Viridiplantae</taxon>
        <taxon>Streptophyta</taxon>
        <taxon>Embryophyta</taxon>
        <taxon>Tracheophyta</taxon>
        <taxon>Spermatophyta</taxon>
        <taxon>Magnoliopsida</taxon>
        <taxon>eudicotyledons</taxon>
        <taxon>Gunneridae</taxon>
        <taxon>Pentapetalae</taxon>
        <taxon>asterids</taxon>
        <taxon>campanulids</taxon>
        <taxon>Asterales</taxon>
        <taxon>Asteraceae</taxon>
        <taxon>Asteroideae</taxon>
        <taxon>Anthemideae</taxon>
        <taxon>Artemisiinae</taxon>
        <taxon>Artemisia</taxon>
    </lineage>
</organism>
<sequence>MRCKWAKDGDENSEFFHGIINSRLNRINDDLIPIRIDLRNIFKGKVGNCESTRFWLDNWKGGGPLNVSFPWLFRLEVNKNFLVRDRAPTVPQHPMVSISAPYVSATGPHILGSIGPILPLGLHFQWTWSRKITDPSIFS</sequence>
<evidence type="ECO:0000313" key="1">
    <source>
        <dbReference type="EMBL" id="PWA63138.1"/>
    </source>
</evidence>
<dbReference type="AlphaFoldDB" id="A0A2U1MPH2"/>
<evidence type="ECO:0008006" key="3">
    <source>
        <dbReference type="Google" id="ProtNLM"/>
    </source>
</evidence>
<reference evidence="1 2" key="1">
    <citation type="journal article" date="2018" name="Mol. Plant">
        <title>The genome of Artemisia annua provides insight into the evolution of Asteraceae family and artemisinin biosynthesis.</title>
        <authorList>
            <person name="Shen Q."/>
            <person name="Zhang L."/>
            <person name="Liao Z."/>
            <person name="Wang S."/>
            <person name="Yan T."/>
            <person name="Shi P."/>
            <person name="Liu M."/>
            <person name="Fu X."/>
            <person name="Pan Q."/>
            <person name="Wang Y."/>
            <person name="Lv Z."/>
            <person name="Lu X."/>
            <person name="Zhang F."/>
            <person name="Jiang W."/>
            <person name="Ma Y."/>
            <person name="Chen M."/>
            <person name="Hao X."/>
            <person name="Li L."/>
            <person name="Tang Y."/>
            <person name="Lv G."/>
            <person name="Zhou Y."/>
            <person name="Sun X."/>
            <person name="Brodelius P.E."/>
            <person name="Rose J.K.C."/>
            <person name="Tang K."/>
        </authorList>
    </citation>
    <scope>NUCLEOTIDE SEQUENCE [LARGE SCALE GENOMIC DNA]</scope>
    <source>
        <strain evidence="2">cv. Huhao1</strain>
        <tissue evidence="1">Leaf</tissue>
    </source>
</reference>
<accession>A0A2U1MPH2</accession>
<comment type="caution">
    <text evidence="1">The sequence shown here is derived from an EMBL/GenBank/DDBJ whole genome shotgun (WGS) entry which is preliminary data.</text>
</comment>
<keyword evidence="2" id="KW-1185">Reference proteome</keyword>
<evidence type="ECO:0000313" key="2">
    <source>
        <dbReference type="Proteomes" id="UP000245207"/>
    </source>
</evidence>
<gene>
    <name evidence="1" type="ORF">CTI12_AA357360</name>
</gene>
<protein>
    <recommendedName>
        <fullName evidence="3">RNA-directed DNA polymerase, eukaryota, Reverse transcriptase zinc-binding domain protein</fullName>
    </recommendedName>
</protein>
<proteinExistence type="predicted"/>
<dbReference type="OrthoDB" id="1306001at2759"/>